<accession>A0ABU6V798</accession>
<evidence type="ECO:0000313" key="3">
    <source>
        <dbReference type="Proteomes" id="UP001341840"/>
    </source>
</evidence>
<proteinExistence type="predicted"/>
<gene>
    <name evidence="2" type="ORF">PIB30_016631</name>
</gene>
<name>A0ABU6V798_9FABA</name>
<sequence length="182" mass="21251">MGTILYSLTYYLVRSGALAGGKFKIPQGFRASAPKTGAKVTRSSPTLLDPKRECRKYPKGRYKLLWYCRDIRLWKWNQDLSEYAAEGLRGRRLWTSTTSYEPSRYDAINRSSSLPRHHMKKRLGLHLEIWKSPNNGLVPPSTNWDPHLQFTLRKLVQLSGVKGETRMNKRKRRRRNLESTSR</sequence>
<comment type="caution">
    <text evidence="2">The sequence shown here is derived from an EMBL/GenBank/DDBJ whole genome shotgun (WGS) entry which is preliminary data.</text>
</comment>
<keyword evidence="3" id="KW-1185">Reference proteome</keyword>
<feature type="region of interest" description="Disordered" evidence="1">
    <location>
        <begin position="162"/>
        <end position="182"/>
    </location>
</feature>
<dbReference type="Proteomes" id="UP001341840">
    <property type="component" value="Unassembled WGS sequence"/>
</dbReference>
<evidence type="ECO:0000313" key="2">
    <source>
        <dbReference type="EMBL" id="MED6168944.1"/>
    </source>
</evidence>
<reference evidence="2 3" key="1">
    <citation type="journal article" date="2023" name="Plants (Basel)">
        <title>Bridging the Gap: Combining Genomics and Transcriptomics Approaches to Understand Stylosanthes scabra, an Orphan Legume from the Brazilian Caatinga.</title>
        <authorList>
            <person name="Ferreira-Neto J.R.C."/>
            <person name="da Silva M.D."/>
            <person name="Binneck E."/>
            <person name="de Melo N.F."/>
            <person name="da Silva R.H."/>
            <person name="de Melo A.L.T.M."/>
            <person name="Pandolfi V."/>
            <person name="Bustamante F.O."/>
            <person name="Brasileiro-Vidal A.C."/>
            <person name="Benko-Iseppon A.M."/>
        </authorList>
    </citation>
    <scope>NUCLEOTIDE SEQUENCE [LARGE SCALE GENOMIC DNA]</scope>
    <source>
        <tissue evidence="2">Leaves</tissue>
    </source>
</reference>
<protein>
    <submittedName>
        <fullName evidence="2">Uncharacterized protein</fullName>
    </submittedName>
</protein>
<organism evidence="2 3">
    <name type="scientific">Stylosanthes scabra</name>
    <dbReference type="NCBI Taxonomy" id="79078"/>
    <lineage>
        <taxon>Eukaryota</taxon>
        <taxon>Viridiplantae</taxon>
        <taxon>Streptophyta</taxon>
        <taxon>Embryophyta</taxon>
        <taxon>Tracheophyta</taxon>
        <taxon>Spermatophyta</taxon>
        <taxon>Magnoliopsida</taxon>
        <taxon>eudicotyledons</taxon>
        <taxon>Gunneridae</taxon>
        <taxon>Pentapetalae</taxon>
        <taxon>rosids</taxon>
        <taxon>fabids</taxon>
        <taxon>Fabales</taxon>
        <taxon>Fabaceae</taxon>
        <taxon>Papilionoideae</taxon>
        <taxon>50 kb inversion clade</taxon>
        <taxon>dalbergioids sensu lato</taxon>
        <taxon>Dalbergieae</taxon>
        <taxon>Pterocarpus clade</taxon>
        <taxon>Stylosanthes</taxon>
    </lineage>
</organism>
<evidence type="ECO:0000256" key="1">
    <source>
        <dbReference type="SAM" id="MobiDB-lite"/>
    </source>
</evidence>
<dbReference type="EMBL" id="JASCZI010151082">
    <property type="protein sequence ID" value="MED6168944.1"/>
    <property type="molecule type" value="Genomic_DNA"/>
</dbReference>